<reference evidence="2 3" key="1">
    <citation type="journal article" date="2019" name="Int. J. Syst. Evol. Microbiol.">
        <title>The Global Catalogue of Microorganisms (GCM) 10K type strain sequencing project: providing services to taxonomists for standard genome sequencing and annotation.</title>
        <authorList>
            <consortium name="The Broad Institute Genomics Platform"/>
            <consortium name="The Broad Institute Genome Sequencing Center for Infectious Disease"/>
            <person name="Wu L."/>
            <person name="Ma J."/>
        </authorList>
    </citation>
    <scope>NUCLEOTIDE SEQUENCE [LARGE SCALE GENOMIC DNA]</scope>
    <source>
        <strain evidence="2 3">JCM 16083</strain>
    </source>
</reference>
<gene>
    <name evidence="2" type="ORF">GCM10009118_26610</name>
</gene>
<feature type="transmembrane region" description="Helical" evidence="1">
    <location>
        <begin position="7"/>
        <end position="25"/>
    </location>
</feature>
<protein>
    <submittedName>
        <fullName evidence="2">Uncharacterized protein</fullName>
    </submittedName>
</protein>
<evidence type="ECO:0000313" key="2">
    <source>
        <dbReference type="EMBL" id="GAA0876251.1"/>
    </source>
</evidence>
<keyword evidence="1" id="KW-1133">Transmembrane helix</keyword>
<keyword evidence="3" id="KW-1185">Reference proteome</keyword>
<dbReference type="EMBL" id="BAAAFH010000022">
    <property type="protein sequence ID" value="GAA0876251.1"/>
    <property type="molecule type" value="Genomic_DNA"/>
</dbReference>
<dbReference type="Proteomes" id="UP001501126">
    <property type="component" value="Unassembled WGS sequence"/>
</dbReference>
<proteinExistence type="predicted"/>
<organism evidence="2 3">
    <name type="scientific">Wandonia haliotis</name>
    <dbReference type="NCBI Taxonomy" id="574963"/>
    <lineage>
        <taxon>Bacteria</taxon>
        <taxon>Pseudomonadati</taxon>
        <taxon>Bacteroidota</taxon>
        <taxon>Flavobacteriia</taxon>
        <taxon>Flavobacteriales</taxon>
        <taxon>Crocinitomicaceae</taxon>
        <taxon>Wandonia</taxon>
    </lineage>
</organism>
<accession>A0ABN1MTE5</accession>
<keyword evidence="1" id="KW-0472">Membrane</keyword>
<sequence>MKIIKRFQYYGIGLLIGLMLTFVFFQNRGCSWLPENRVKNAILDNVVVFSQSEELTPEQKEDYFLLLNNGDVKFGLSKKDGEPKLYFLKGEDRNGSEIQAQFELRKDGFISLCTPLTNNTVITDGIFSGTASMEHFPLDTALVAFENVAKCQAKYLGISEKQTLEALQKSGKVDYDKSNPENPEKPVYHLTFTYLDQVYATRANWYKDKIYITYFYDSGSDCK</sequence>
<evidence type="ECO:0000256" key="1">
    <source>
        <dbReference type="SAM" id="Phobius"/>
    </source>
</evidence>
<name>A0ABN1MTE5_9FLAO</name>
<evidence type="ECO:0000313" key="3">
    <source>
        <dbReference type="Proteomes" id="UP001501126"/>
    </source>
</evidence>
<dbReference type="RefSeq" id="WP_343788693.1">
    <property type="nucleotide sequence ID" value="NZ_BAAAFH010000022.1"/>
</dbReference>
<comment type="caution">
    <text evidence="2">The sequence shown here is derived from an EMBL/GenBank/DDBJ whole genome shotgun (WGS) entry which is preliminary data.</text>
</comment>
<keyword evidence="1" id="KW-0812">Transmembrane</keyword>